<dbReference type="RefSeq" id="WP_167188264.1">
    <property type="nucleotide sequence ID" value="NZ_JAASQL010000002.1"/>
</dbReference>
<keyword evidence="3" id="KW-1185">Reference proteome</keyword>
<name>A0ABX0UE23_9FLAO</name>
<evidence type="ECO:0000313" key="3">
    <source>
        <dbReference type="Proteomes" id="UP000745859"/>
    </source>
</evidence>
<feature type="transmembrane region" description="Helical" evidence="1">
    <location>
        <begin position="212"/>
        <end position="232"/>
    </location>
</feature>
<dbReference type="Proteomes" id="UP000745859">
    <property type="component" value="Unassembled WGS sequence"/>
</dbReference>
<proteinExistence type="predicted"/>
<keyword evidence="1" id="KW-1133">Transmembrane helix</keyword>
<feature type="transmembrane region" description="Helical" evidence="1">
    <location>
        <begin position="172"/>
        <end position="192"/>
    </location>
</feature>
<evidence type="ECO:0000256" key="1">
    <source>
        <dbReference type="SAM" id="Phobius"/>
    </source>
</evidence>
<feature type="transmembrane region" description="Helical" evidence="1">
    <location>
        <begin position="57"/>
        <end position="74"/>
    </location>
</feature>
<evidence type="ECO:0008006" key="4">
    <source>
        <dbReference type="Google" id="ProtNLM"/>
    </source>
</evidence>
<comment type="caution">
    <text evidence="2">The sequence shown here is derived from an EMBL/GenBank/DDBJ whole genome shotgun (WGS) entry which is preliminary data.</text>
</comment>
<dbReference type="InterPro" id="IPR021737">
    <property type="entry name" value="Phage_phiKZ_Orf197"/>
</dbReference>
<protein>
    <recommendedName>
        <fullName evidence="4">DUF3307 domain-containing protein</fullName>
    </recommendedName>
</protein>
<feature type="transmembrane region" description="Helical" evidence="1">
    <location>
        <begin position="86"/>
        <end position="108"/>
    </location>
</feature>
<dbReference type="Pfam" id="PF11750">
    <property type="entry name" value="DUF3307"/>
    <property type="match status" value="1"/>
</dbReference>
<reference evidence="2 3" key="1">
    <citation type="submission" date="2020-03" db="EMBL/GenBank/DDBJ databases">
        <title>Genomic Encyclopedia of Type Strains, Phase IV (KMG-IV): sequencing the most valuable type-strain genomes for metagenomic binning, comparative biology and taxonomic classification.</title>
        <authorList>
            <person name="Goeker M."/>
        </authorList>
    </citation>
    <scope>NUCLEOTIDE SEQUENCE [LARGE SCALE GENOMIC DNA]</scope>
    <source>
        <strain evidence="2 3">DSM 101599</strain>
    </source>
</reference>
<keyword evidence="1" id="KW-0812">Transmembrane</keyword>
<evidence type="ECO:0000313" key="2">
    <source>
        <dbReference type="EMBL" id="NIJ45701.1"/>
    </source>
</evidence>
<feature type="transmembrane region" description="Helical" evidence="1">
    <location>
        <begin position="35"/>
        <end position="51"/>
    </location>
</feature>
<sequence length="238" mass="26798">MLALKLILSHFLGDFVLQFDGWVKDKEKNKLKSKFLYLHTFVHASLMFLLLGLKKEYVGIVIIISLFHLLIDAVKLLKPIKNKRILFFADQLAHLAVIGVVVFVYQGLKFRIPTLITEKSLLLAIAILIVTVVSSIVLKVVFSLWGDALKKINKSDSSLKNAGKYIGMLERLLVFVFIVLDKWEAIGFLLAAKSVFRFGDLTNAKDRLLTEYVLIGTLLSFGIAIATGLLYLKLLTFI</sequence>
<keyword evidence="1" id="KW-0472">Membrane</keyword>
<accession>A0ABX0UE23</accession>
<organism evidence="2 3">
    <name type="scientific">Wenyingzhuangia heitensis</name>
    <dbReference type="NCBI Taxonomy" id="1487859"/>
    <lineage>
        <taxon>Bacteria</taxon>
        <taxon>Pseudomonadati</taxon>
        <taxon>Bacteroidota</taxon>
        <taxon>Flavobacteriia</taxon>
        <taxon>Flavobacteriales</taxon>
        <taxon>Flavobacteriaceae</taxon>
        <taxon>Wenyingzhuangia</taxon>
    </lineage>
</organism>
<feature type="transmembrane region" description="Helical" evidence="1">
    <location>
        <begin position="120"/>
        <end position="145"/>
    </location>
</feature>
<dbReference type="EMBL" id="JAASQL010000002">
    <property type="protein sequence ID" value="NIJ45701.1"/>
    <property type="molecule type" value="Genomic_DNA"/>
</dbReference>
<gene>
    <name evidence="2" type="ORF">FHR24_002169</name>
</gene>